<evidence type="ECO:0000256" key="1">
    <source>
        <dbReference type="ARBA" id="ARBA00001637"/>
    </source>
</evidence>
<feature type="domain" description="Molybdopterin cofactor biosynthesis C (MoaC)" evidence="8">
    <location>
        <begin position="15"/>
        <end position="150"/>
    </location>
</feature>
<dbReference type="NCBIfam" id="NF006870">
    <property type="entry name" value="PRK09364.1"/>
    <property type="match status" value="1"/>
</dbReference>
<comment type="catalytic activity">
    <reaction evidence="1 7">
        <text>(8S)-3',8-cyclo-7,8-dihydroguanosine 5'-triphosphate = cyclic pyranopterin phosphate + diphosphate</text>
        <dbReference type="Rhea" id="RHEA:49580"/>
        <dbReference type="ChEBI" id="CHEBI:33019"/>
        <dbReference type="ChEBI" id="CHEBI:59648"/>
        <dbReference type="ChEBI" id="CHEBI:131766"/>
        <dbReference type="EC" id="4.6.1.17"/>
    </reaction>
</comment>
<dbReference type="SUPFAM" id="SSF55040">
    <property type="entry name" value="Molybdenum cofactor biosynthesis protein C, MoaC"/>
    <property type="match status" value="1"/>
</dbReference>
<accession>A0ABX1R434</accession>
<dbReference type="EMBL" id="JAATNW010000007">
    <property type="protein sequence ID" value="NMH61199.1"/>
    <property type="molecule type" value="Genomic_DNA"/>
</dbReference>
<dbReference type="InterPro" id="IPR050105">
    <property type="entry name" value="MoCo_biosynth_MoaA/MoaC"/>
</dbReference>
<reference evidence="9 10" key="1">
    <citation type="submission" date="2020-03" db="EMBL/GenBank/DDBJ databases">
        <title>Alteromonas ponticola sp. nov., isolated from seawater.</title>
        <authorList>
            <person name="Yoon J.-H."/>
            <person name="Kim Y.-O."/>
        </authorList>
    </citation>
    <scope>NUCLEOTIDE SEQUENCE [LARGE SCALE GENOMIC DNA]</scope>
    <source>
        <strain evidence="9 10">MYP5</strain>
    </source>
</reference>
<evidence type="ECO:0000256" key="5">
    <source>
        <dbReference type="ARBA" id="ARBA00023239"/>
    </source>
</evidence>
<dbReference type="InterPro" id="IPR047594">
    <property type="entry name" value="MoaC_bact/euk"/>
</dbReference>
<comment type="caution">
    <text evidence="9">The sequence shown here is derived from an EMBL/GenBank/DDBJ whole genome shotgun (WGS) entry which is preliminary data.</text>
</comment>
<dbReference type="RefSeq" id="WP_169211749.1">
    <property type="nucleotide sequence ID" value="NZ_JAATNW010000007.1"/>
</dbReference>
<comment type="pathway">
    <text evidence="2 7">Cofactor biosynthesis; molybdopterin biosynthesis.</text>
</comment>
<evidence type="ECO:0000256" key="4">
    <source>
        <dbReference type="ARBA" id="ARBA00023150"/>
    </source>
</evidence>
<keyword evidence="5 7" id="KW-0456">Lyase</keyword>
<evidence type="ECO:0000256" key="7">
    <source>
        <dbReference type="HAMAP-Rule" id="MF_01224"/>
    </source>
</evidence>
<dbReference type="InterPro" id="IPR036522">
    <property type="entry name" value="MoaC_sf"/>
</dbReference>
<name>A0ABX1R434_9ALTE</name>
<dbReference type="GO" id="GO:0061799">
    <property type="term" value="F:cyclic pyranopterin monophosphate synthase activity"/>
    <property type="evidence" value="ECO:0007669"/>
    <property type="project" value="UniProtKB-EC"/>
</dbReference>
<comment type="similarity">
    <text evidence="7">Belongs to the MoaC family.</text>
</comment>
<keyword evidence="10" id="KW-1185">Reference proteome</keyword>
<sequence length="163" mass="17383">MSDFSHVDGSGKANMVDISSKEVTVREARATGFLMVSAEVITGIKNNALAKGDVLAVARIAGIQGAKRCSDMIPLCHPLSLTKVQIDFEIDEAASRIHAYCECKLSGQTGVEMEALSGVTTALLTLFDMCKAVDPAMQISQIHVVEKKGGKSGHYLKSRAKQS</sequence>
<evidence type="ECO:0000256" key="3">
    <source>
        <dbReference type="ARBA" id="ARBA00012575"/>
    </source>
</evidence>
<feature type="binding site" evidence="7">
    <location>
        <begin position="113"/>
        <end position="114"/>
    </location>
    <ligand>
        <name>substrate</name>
    </ligand>
</feature>
<feature type="binding site" evidence="7">
    <location>
        <begin position="75"/>
        <end position="77"/>
    </location>
    <ligand>
        <name>substrate</name>
    </ligand>
</feature>
<dbReference type="Proteomes" id="UP000709336">
    <property type="component" value="Unassembled WGS sequence"/>
</dbReference>
<dbReference type="NCBIfam" id="TIGR00581">
    <property type="entry name" value="moaC"/>
    <property type="match status" value="1"/>
</dbReference>
<dbReference type="Pfam" id="PF01967">
    <property type="entry name" value="MoaC"/>
    <property type="match status" value="1"/>
</dbReference>
<protein>
    <recommendedName>
        <fullName evidence="3 7">Cyclic pyranopterin monophosphate synthase</fullName>
        <ecNumber evidence="3 7">4.6.1.17</ecNumber>
    </recommendedName>
    <alternativeName>
        <fullName evidence="7">Molybdenum cofactor biosynthesis protein C</fullName>
    </alternativeName>
</protein>
<dbReference type="CDD" id="cd01420">
    <property type="entry name" value="MoaC_PE"/>
    <property type="match status" value="1"/>
</dbReference>
<dbReference type="HAMAP" id="MF_01224_B">
    <property type="entry name" value="MoaC_B"/>
    <property type="match status" value="1"/>
</dbReference>
<evidence type="ECO:0000259" key="8">
    <source>
        <dbReference type="Pfam" id="PF01967"/>
    </source>
</evidence>
<dbReference type="InterPro" id="IPR002820">
    <property type="entry name" value="Mopterin_CF_biosynth-C_dom"/>
</dbReference>
<comment type="subunit">
    <text evidence="7">Homohexamer; trimer of dimers.</text>
</comment>
<proteinExistence type="inferred from homology"/>
<dbReference type="EC" id="4.6.1.17" evidence="3 7"/>
<organism evidence="9 10">
    <name type="scientific">Alteromonas ponticola</name>
    <dbReference type="NCBI Taxonomy" id="2720613"/>
    <lineage>
        <taxon>Bacteria</taxon>
        <taxon>Pseudomonadati</taxon>
        <taxon>Pseudomonadota</taxon>
        <taxon>Gammaproteobacteria</taxon>
        <taxon>Alteromonadales</taxon>
        <taxon>Alteromonadaceae</taxon>
        <taxon>Alteromonas/Salinimonas group</taxon>
        <taxon>Alteromonas</taxon>
    </lineage>
</organism>
<dbReference type="Gene3D" id="3.30.70.640">
    <property type="entry name" value="Molybdopterin cofactor biosynthesis C (MoaC) domain"/>
    <property type="match status" value="1"/>
</dbReference>
<dbReference type="InterPro" id="IPR023045">
    <property type="entry name" value="MoaC"/>
</dbReference>
<comment type="function">
    <text evidence="6 7">Catalyzes the conversion of (8S)-3',8-cyclo-7,8-dihydroguanosine 5'-triphosphate to cyclic pyranopterin monophosphate (cPMP).</text>
</comment>
<evidence type="ECO:0000256" key="2">
    <source>
        <dbReference type="ARBA" id="ARBA00005046"/>
    </source>
</evidence>
<evidence type="ECO:0000256" key="6">
    <source>
        <dbReference type="ARBA" id="ARBA00055087"/>
    </source>
</evidence>
<evidence type="ECO:0000313" key="9">
    <source>
        <dbReference type="EMBL" id="NMH61199.1"/>
    </source>
</evidence>
<dbReference type="PANTHER" id="PTHR22960">
    <property type="entry name" value="MOLYBDOPTERIN COFACTOR SYNTHESIS PROTEIN A"/>
    <property type="match status" value="1"/>
</dbReference>
<feature type="active site" evidence="7">
    <location>
        <position position="128"/>
    </location>
</feature>
<gene>
    <name evidence="7 9" type="primary">moaC</name>
    <name evidence="9" type="ORF">HCJ96_14300</name>
</gene>
<evidence type="ECO:0000313" key="10">
    <source>
        <dbReference type="Proteomes" id="UP000709336"/>
    </source>
</evidence>
<keyword evidence="4 7" id="KW-0501">Molybdenum cofactor biosynthesis</keyword>